<protein>
    <submittedName>
        <fullName evidence="1">Uncharacterized protein</fullName>
    </submittedName>
</protein>
<gene>
    <name evidence="1" type="ORF">EVAR_71216_1</name>
</gene>
<dbReference type="Proteomes" id="UP000299102">
    <property type="component" value="Unassembled WGS sequence"/>
</dbReference>
<evidence type="ECO:0000313" key="2">
    <source>
        <dbReference type="Proteomes" id="UP000299102"/>
    </source>
</evidence>
<evidence type="ECO:0000313" key="1">
    <source>
        <dbReference type="EMBL" id="GBP95697.1"/>
    </source>
</evidence>
<dbReference type="AlphaFoldDB" id="A0A4C2AA05"/>
<organism evidence="1 2">
    <name type="scientific">Eumeta variegata</name>
    <name type="common">Bagworm moth</name>
    <name type="synonym">Eumeta japonica</name>
    <dbReference type="NCBI Taxonomy" id="151549"/>
    <lineage>
        <taxon>Eukaryota</taxon>
        <taxon>Metazoa</taxon>
        <taxon>Ecdysozoa</taxon>
        <taxon>Arthropoda</taxon>
        <taxon>Hexapoda</taxon>
        <taxon>Insecta</taxon>
        <taxon>Pterygota</taxon>
        <taxon>Neoptera</taxon>
        <taxon>Endopterygota</taxon>
        <taxon>Lepidoptera</taxon>
        <taxon>Glossata</taxon>
        <taxon>Ditrysia</taxon>
        <taxon>Tineoidea</taxon>
        <taxon>Psychidae</taxon>
        <taxon>Oiketicinae</taxon>
        <taxon>Eumeta</taxon>
    </lineage>
</organism>
<keyword evidence="2" id="KW-1185">Reference proteome</keyword>
<sequence length="43" mass="4586">MSFNSTSNTFLQRADHVTSTSMALTTVGLPADGSSRSQAPERK</sequence>
<accession>A0A4C2AA05</accession>
<feature type="non-terminal residue" evidence="1">
    <location>
        <position position="43"/>
    </location>
</feature>
<comment type="caution">
    <text evidence="1">The sequence shown here is derived from an EMBL/GenBank/DDBJ whole genome shotgun (WGS) entry which is preliminary data.</text>
</comment>
<dbReference type="EMBL" id="BGZK01002669">
    <property type="protein sequence ID" value="GBP95697.1"/>
    <property type="molecule type" value="Genomic_DNA"/>
</dbReference>
<proteinExistence type="predicted"/>
<name>A0A4C2AA05_EUMVA</name>
<reference evidence="1 2" key="1">
    <citation type="journal article" date="2019" name="Commun. Biol.">
        <title>The bagworm genome reveals a unique fibroin gene that provides high tensile strength.</title>
        <authorList>
            <person name="Kono N."/>
            <person name="Nakamura H."/>
            <person name="Ohtoshi R."/>
            <person name="Tomita M."/>
            <person name="Numata K."/>
            <person name="Arakawa K."/>
        </authorList>
    </citation>
    <scope>NUCLEOTIDE SEQUENCE [LARGE SCALE GENOMIC DNA]</scope>
</reference>